<evidence type="ECO:0000256" key="1">
    <source>
        <dbReference type="ARBA" id="ARBA00004651"/>
    </source>
</evidence>
<feature type="transmembrane region" description="Helical" evidence="5">
    <location>
        <begin position="191"/>
        <end position="218"/>
    </location>
</feature>
<dbReference type="PANTHER" id="PTHR30325">
    <property type="entry name" value="MEMBRANE COMPONENT OF ABC TRANSPORTER"/>
    <property type="match status" value="1"/>
</dbReference>
<dbReference type="Proteomes" id="UP001302257">
    <property type="component" value="Chromosome"/>
</dbReference>
<feature type="transmembrane region" description="Helical" evidence="5">
    <location>
        <begin position="146"/>
        <end position="170"/>
    </location>
</feature>
<dbReference type="CDD" id="cd06261">
    <property type="entry name" value="TM_PBP2"/>
    <property type="match status" value="1"/>
</dbReference>
<dbReference type="InterPro" id="IPR000515">
    <property type="entry name" value="MetI-like"/>
</dbReference>
<gene>
    <name evidence="7" type="ORF">RAN89_11900</name>
</gene>
<dbReference type="RefSeq" id="WP_313866507.1">
    <property type="nucleotide sequence ID" value="NZ_CP132507.1"/>
</dbReference>
<evidence type="ECO:0000256" key="2">
    <source>
        <dbReference type="ARBA" id="ARBA00022692"/>
    </source>
</evidence>
<dbReference type="PANTHER" id="PTHR30325:SF0">
    <property type="entry name" value="INNER MEMBRANE ABC TRANSPORTER PERMEASE PROTEIN YEJE"/>
    <property type="match status" value="1"/>
</dbReference>
<evidence type="ECO:0000313" key="8">
    <source>
        <dbReference type="Proteomes" id="UP001302257"/>
    </source>
</evidence>
<dbReference type="Pfam" id="PF00528">
    <property type="entry name" value="BPD_transp_1"/>
    <property type="match status" value="1"/>
</dbReference>
<keyword evidence="4 5" id="KW-0472">Membrane</keyword>
<proteinExistence type="inferred from homology"/>
<dbReference type="Pfam" id="PF12911">
    <property type="entry name" value="OppC_N"/>
    <property type="match status" value="1"/>
</dbReference>
<evidence type="ECO:0000259" key="6">
    <source>
        <dbReference type="PROSITE" id="PS50928"/>
    </source>
</evidence>
<sequence>MNSLSSSLSLRAWRRFRSNRLGFASLIIFCALVLLSLAAELVSNDKPLVVVYQGTTYWPLVRDYPETTFGGDFATPTDYLDPFIQQKLSEPGNWALFAPNRYGPKTLNYFATAPNPAPPSAANWLGTDDRGRDLLAQLLYGFRVSVLFALALTVTGVLLGILTGAIQGFLGGKTDLVFQRFIEIWSSMPELYLLIIFSALFAPSVGLLLILLSLFGWMGLSDYVRAEFLRNRQLDYVRAARALGVSNRAIILRHILPNSLTPVVTFLPFRMSGAILALTSLDFLGLGVPPGTPSLGELLSQGKNNIDAWWISLSTFCVLVVTLLLLTLMGDALRDALDPRKQDT</sequence>
<organism evidence="7 8">
    <name type="scientific">Rhodoferax mekongensis</name>
    <dbReference type="NCBI Taxonomy" id="3068341"/>
    <lineage>
        <taxon>Bacteria</taxon>
        <taxon>Pseudomonadati</taxon>
        <taxon>Pseudomonadota</taxon>
        <taxon>Betaproteobacteria</taxon>
        <taxon>Burkholderiales</taxon>
        <taxon>Comamonadaceae</taxon>
        <taxon>Rhodoferax</taxon>
    </lineage>
</organism>
<keyword evidence="5" id="KW-0813">Transport</keyword>
<dbReference type="SUPFAM" id="SSF161098">
    <property type="entry name" value="MetI-like"/>
    <property type="match status" value="1"/>
</dbReference>
<feature type="transmembrane region" description="Helical" evidence="5">
    <location>
        <begin position="308"/>
        <end position="330"/>
    </location>
</feature>
<evidence type="ECO:0000256" key="5">
    <source>
        <dbReference type="RuleBase" id="RU363032"/>
    </source>
</evidence>
<dbReference type="PROSITE" id="PS50928">
    <property type="entry name" value="ABC_TM1"/>
    <property type="match status" value="1"/>
</dbReference>
<protein>
    <submittedName>
        <fullName evidence="7">ABC transporter permease</fullName>
    </submittedName>
</protein>
<name>A0ABZ0AWU6_9BURK</name>
<dbReference type="EMBL" id="CP132507">
    <property type="protein sequence ID" value="WNO03618.1"/>
    <property type="molecule type" value="Genomic_DNA"/>
</dbReference>
<dbReference type="InterPro" id="IPR025966">
    <property type="entry name" value="OppC_N"/>
</dbReference>
<feature type="domain" description="ABC transmembrane type-1" evidence="6">
    <location>
        <begin position="142"/>
        <end position="330"/>
    </location>
</feature>
<evidence type="ECO:0000313" key="7">
    <source>
        <dbReference type="EMBL" id="WNO03618.1"/>
    </source>
</evidence>
<comment type="similarity">
    <text evidence="5">Belongs to the binding-protein-dependent transport system permease family.</text>
</comment>
<evidence type="ECO:0000256" key="4">
    <source>
        <dbReference type="ARBA" id="ARBA00023136"/>
    </source>
</evidence>
<reference evidence="7 8" key="1">
    <citation type="submission" date="2023-08" db="EMBL/GenBank/DDBJ databases">
        <title>Rhodoferax potami sp. nov. and Rhodoferax mekongensis sp. nov., isolated from the Mekong River in Thailand.</title>
        <authorList>
            <person name="Kitikhun S."/>
            <person name="Charoenyingcharoen P."/>
            <person name="Siriarchawattana P."/>
            <person name="Likhitrattanapisal S."/>
            <person name="Nilsakha T."/>
            <person name="Chanpet A."/>
            <person name="Rattanawaree P."/>
            <person name="Ingsriswang S."/>
        </authorList>
    </citation>
    <scope>NUCLEOTIDE SEQUENCE [LARGE SCALE GENOMIC DNA]</scope>
    <source>
        <strain evidence="7 8">TBRC 17307</strain>
    </source>
</reference>
<comment type="subcellular location">
    <subcellularLocation>
        <location evidence="1 5">Cell membrane</location>
        <topology evidence="1 5">Multi-pass membrane protein</topology>
    </subcellularLocation>
</comment>
<evidence type="ECO:0000256" key="3">
    <source>
        <dbReference type="ARBA" id="ARBA00022989"/>
    </source>
</evidence>
<keyword evidence="3 5" id="KW-1133">Transmembrane helix</keyword>
<keyword evidence="2 5" id="KW-0812">Transmembrane</keyword>
<dbReference type="Gene3D" id="1.10.3720.10">
    <property type="entry name" value="MetI-like"/>
    <property type="match status" value="1"/>
</dbReference>
<feature type="transmembrane region" description="Helical" evidence="5">
    <location>
        <begin position="268"/>
        <end position="288"/>
    </location>
</feature>
<dbReference type="InterPro" id="IPR035906">
    <property type="entry name" value="MetI-like_sf"/>
</dbReference>
<accession>A0ABZ0AWU6</accession>
<keyword evidence="8" id="KW-1185">Reference proteome</keyword>